<evidence type="ECO:0000256" key="1">
    <source>
        <dbReference type="ARBA" id="ARBA00005456"/>
    </source>
</evidence>
<dbReference type="GO" id="GO:0006355">
    <property type="term" value="P:regulation of DNA-templated transcription"/>
    <property type="evidence" value="ECO:0007669"/>
    <property type="project" value="InterPro"/>
</dbReference>
<dbReference type="VEuPathDB" id="VectorBase:AALB008193"/>
<dbReference type="InterPro" id="IPR018737">
    <property type="entry name" value="DREAM_LIN52"/>
</dbReference>
<organism evidence="2 3">
    <name type="scientific">Anopheles albimanus</name>
    <name type="common">New world malaria mosquito</name>
    <dbReference type="NCBI Taxonomy" id="7167"/>
    <lineage>
        <taxon>Eukaryota</taxon>
        <taxon>Metazoa</taxon>
        <taxon>Ecdysozoa</taxon>
        <taxon>Arthropoda</taxon>
        <taxon>Hexapoda</taxon>
        <taxon>Insecta</taxon>
        <taxon>Pterygota</taxon>
        <taxon>Neoptera</taxon>
        <taxon>Endopterygota</taxon>
        <taxon>Diptera</taxon>
        <taxon>Nematocera</taxon>
        <taxon>Culicoidea</taxon>
        <taxon>Culicidae</taxon>
        <taxon>Anophelinae</taxon>
        <taxon>Anopheles</taxon>
    </lineage>
</organism>
<keyword evidence="3" id="KW-1185">Reference proteome</keyword>
<dbReference type="KEGG" id="aali:118461470"/>
<dbReference type="GO" id="GO:0070176">
    <property type="term" value="C:DRM complex"/>
    <property type="evidence" value="ECO:0007669"/>
    <property type="project" value="InterPro"/>
</dbReference>
<dbReference type="EnsemblMetazoa" id="AALB008193-RA">
    <property type="protein sequence ID" value="AALB008193-PA"/>
    <property type="gene ID" value="AALB008193"/>
</dbReference>
<dbReference type="Proteomes" id="UP000069272">
    <property type="component" value="Chromosome 2R"/>
</dbReference>
<dbReference type="PANTHER" id="PTHR31489">
    <property type="entry name" value="LIN52 FAMILY MEMBER"/>
    <property type="match status" value="1"/>
</dbReference>
<name>A0A182FNT0_ANOAL</name>
<reference evidence="2" key="2">
    <citation type="submission" date="2022-08" db="UniProtKB">
        <authorList>
            <consortium name="EnsemblMetazoa"/>
        </authorList>
    </citation>
    <scope>IDENTIFICATION</scope>
    <source>
        <strain evidence="2">STECLA/ALBI9_A</strain>
    </source>
</reference>
<proteinExistence type="inferred from homology"/>
<dbReference type="AlphaFoldDB" id="A0A182FNT0"/>
<accession>A0A182FNT0</accession>
<dbReference type="CTD" id="31499"/>
<sequence>MSSKYIKKEELDQSSFLDMESIDPDESDYWLAKESFEGPPRWTKGLTQDDMNAIYQMGALSTNGLLAEIKKIFDQSYQLGLQEATEVTKGKNLNILLPPTKRK</sequence>
<reference evidence="2 3" key="1">
    <citation type="journal article" date="2017" name="G3 (Bethesda)">
        <title>The Physical Genome Mapping of Anopheles albimanus Corrected Scaffold Misassemblies and Identified Interarm Rearrangements in Genus Anopheles.</title>
        <authorList>
            <person name="Artemov G.N."/>
            <person name="Peery A.N."/>
            <person name="Jiang X."/>
            <person name="Tu Z."/>
            <person name="Stegniy V.N."/>
            <person name="Sharakhova M.V."/>
            <person name="Sharakhov I.V."/>
        </authorList>
    </citation>
    <scope>NUCLEOTIDE SEQUENCE [LARGE SCALE GENOMIC DNA]</scope>
    <source>
        <strain evidence="2 3">ALBI9_A</strain>
    </source>
</reference>
<dbReference type="OrthoDB" id="5834362at2759"/>
<dbReference type="RefSeq" id="XP_035782709.1">
    <property type="nucleotide sequence ID" value="XM_035926816.1"/>
</dbReference>
<evidence type="ECO:0000313" key="2">
    <source>
        <dbReference type="EnsemblMetazoa" id="AALB008193-PA"/>
    </source>
</evidence>
<evidence type="ECO:0000313" key="3">
    <source>
        <dbReference type="Proteomes" id="UP000069272"/>
    </source>
</evidence>
<dbReference type="Pfam" id="PF10044">
    <property type="entry name" value="LIN52"/>
    <property type="match status" value="1"/>
</dbReference>
<dbReference type="PANTHER" id="PTHR31489:SF2">
    <property type="entry name" value="PROTEIN LIN-52 HOMOLOG"/>
    <property type="match status" value="1"/>
</dbReference>
<protein>
    <submittedName>
        <fullName evidence="2">Uncharacterized protein</fullName>
    </submittedName>
</protein>
<comment type="similarity">
    <text evidence="1">Belongs to the lin-52 family.</text>
</comment>
<dbReference type="STRING" id="7167.A0A182FNT0"/>
<dbReference type="VEuPathDB" id="VectorBase:AALB20_031440"/>
<dbReference type="GeneID" id="118461470"/>